<dbReference type="KEGG" id="bfu:BCIN_04g04070"/>
<evidence type="ECO:0000256" key="1">
    <source>
        <dbReference type="SAM" id="Phobius"/>
    </source>
</evidence>
<dbReference type="RefSeq" id="XP_024548352.1">
    <property type="nucleotide sequence ID" value="XM_024692573.1"/>
</dbReference>
<organism evidence="2 3">
    <name type="scientific">Botryotinia fuckeliana (strain B05.10)</name>
    <name type="common">Noble rot fungus</name>
    <name type="synonym">Botrytis cinerea</name>
    <dbReference type="NCBI Taxonomy" id="332648"/>
    <lineage>
        <taxon>Eukaryota</taxon>
        <taxon>Fungi</taxon>
        <taxon>Dikarya</taxon>
        <taxon>Ascomycota</taxon>
        <taxon>Pezizomycotina</taxon>
        <taxon>Leotiomycetes</taxon>
        <taxon>Helotiales</taxon>
        <taxon>Sclerotiniaceae</taxon>
        <taxon>Botrytis</taxon>
    </lineage>
</organism>
<keyword evidence="1" id="KW-0812">Transmembrane</keyword>
<feature type="transmembrane region" description="Helical" evidence="1">
    <location>
        <begin position="73"/>
        <end position="94"/>
    </location>
</feature>
<feature type="transmembrane region" description="Helical" evidence="1">
    <location>
        <begin position="115"/>
        <end position="140"/>
    </location>
</feature>
<keyword evidence="1" id="KW-0472">Membrane</keyword>
<accession>A0A384JFI6</accession>
<dbReference type="PANTHER" id="PTHR40638:SF1">
    <property type="entry name" value="UPF0591 MEMBRANE PROTEIN C15E1.02C"/>
    <property type="match status" value="1"/>
</dbReference>
<reference evidence="2 3" key="3">
    <citation type="journal article" date="2017" name="Mol. Plant Pathol.">
        <title>A gapless genome sequence of the fungus Botrytis cinerea.</title>
        <authorList>
            <person name="Van Kan J.A."/>
            <person name="Stassen J.H."/>
            <person name="Mosbach A."/>
            <person name="Van Der Lee T.A."/>
            <person name="Faino L."/>
            <person name="Farmer A.D."/>
            <person name="Papasotiriou D.G."/>
            <person name="Zhou S."/>
            <person name="Seidl M.F."/>
            <person name="Cottam E."/>
            <person name="Edel D."/>
            <person name="Hahn M."/>
            <person name="Schwartz D.C."/>
            <person name="Dietrich R.A."/>
            <person name="Widdison S."/>
            <person name="Scalliet G."/>
        </authorList>
    </citation>
    <scope>NUCLEOTIDE SEQUENCE [LARGE SCALE GENOMIC DNA]</scope>
    <source>
        <strain evidence="2 3">B05.10</strain>
    </source>
</reference>
<name>A0A384JFI6_BOTFB</name>
<dbReference type="AlphaFoldDB" id="A0A384JFI6"/>
<dbReference type="GeneID" id="5438101"/>
<gene>
    <name evidence="2" type="primary">Bcccg2</name>
    <name evidence="2" type="ORF">BCIN_04g04070</name>
</gene>
<dbReference type="PANTHER" id="PTHR40638">
    <property type="entry name" value="UPF0591 MEMBRANE PROTEIN C15E1.02C"/>
    <property type="match status" value="1"/>
</dbReference>
<dbReference type="OrthoDB" id="2344991at2759"/>
<dbReference type="Pfam" id="PF08570">
    <property type="entry name" value="DUF1761"/>
    <property type="match status" value="1"/>
</dbReference>
<protein>
    <submittedName>
        <fullName evidence="2">Bcccg2</fullName>
    </submittedName>
</protein>
<proteinExistence type="predicted"/>
<reference evidence="2 3" key="2">
    <citation type="journal article" date="2012" name="Eukaryot. Cell">
        <title>Genome update of Botrytis cinerea strains B05.10 and T4.</title>
        <authorList>
            <person name="Staats M."/>
            <person name="van Kan J.A."/>
        </authorList>
    </citation>
    <scope>NUCLEOTIDE SEQUENCE [LARGE SCALE GENOMIC DNA]</scope>
    <source>
        <strain evidence="2 3">B05.10</strain>
    </source>
</reference>
<feature type="transmembrane region" description="Helical" evidence="1">
    <location>
        <begin position="181"/>
        <end position="202"/>
    </location>
</feature>
<dbReference type="VEuPathDB" id="FungiDB:Bcin04g04070"/>
<dbReference type="EMBL" id="CP009808">
    <property type="protein sequence ID" value="ATZ49232.1"/>
    <property type="molecule type" value="Genomic_DNA"/>
</dbReference>
<dbReference type="Proteomes" id="UP000001798">
    <property type="component" value="Chromosome 4"/>
</dbReference>
<feature type="transmembrane region" description="Helical" evidence="1">
    <location>
        <begin position="152"/>
        <end position="169"/>
    </location>
</feature>
<evidence type="ECO:0000313" key="2">
    <source>
        <dbReference type="EMBL" id="ATZ49232.1"/>
    </source>
</evidence>
<keyword evidence="1" id="KW-1133">Transmembrane helix</keyword>
<keyword evidence="3" id="KW-1185">Reference proteome</keyword>
<dbReference type="InterPro" id="IPR013879">
    <property type="entry name" value="DUF1761"/>
</dbReference>
<feature type="transmembrane region" description="Helical" evidence="1">
    <location>
        <begin position="19"/>
        <end position="37"/>
    </location>
</feature>
<reference evidence="2 3" key="1">
    <citation type="journal article" date="2011" name="PLoS Genet.">
        <title>Genomic analysis of the necrotrophic fungal pathogens Sclerotinia sclerotiorum and Botrytis cinerea.</title>
        <authorList>
            <person name="Amselem J."/>
            <person name="Cuomo C.A."/>
            <person name="van Kan J.A."/>
            <person name="Viaud M."/>
            <person name="Benito E.P."/>
            <person name="Couloux A."/>
            <person name="Coutinho P.M."/>
            <person name="de Vries R.P."/>
            <person name="Dyer P.S."/>
            <person name="Fillinger S."/>
            <person name="Fournier E."/>
            <person name="Gout L."/>
            <person name="Hahn M."/>
            <person name="Kohn L."/>
            <person name="Lapalu N."/>
            <person name="Plummer K.M."/>
            <person name="Pradier J.M."/>
            <person name="Quevillon E."/>
            <person name="Sharon A."/>
            <person name="Simon A."/>
            <person name="ten Have A."/>
            <person name="Tudzynski B."/>
            <person name="Tudzynski P."/>
            <person name="Wincker P."/>
            <person name="Andrew M."/>
            <person name="Anthouard V."/>
            <person name="Beever R.E."/>
            <person name="Beffa R."/>
            <person name="Benoit I."/>
            <person name="Bouzid O."/>
            <person name="Brault B."/>
            <person name="Chen Z."/>
            <person name="Choquer M."/>
            <person name="Collemare J."/>
            <person name="Cotton P."/>
            <person name="Danchin E.G."/>
            <person name="Da Silva C."/>
            <person name="Gautier A."/>
            <person name="Giraud C."/>
            <person name="Giraud T."/>
            <person name="Gonzalez C."/>
            <person name="Grossetete S."/>
            <person name="Guldener U."/>
            <person name="Henrissat B."/>
            <person name="Howlett B.J."/>
            <person name="Kodira C."/>
            <person name="Kretschmer M."/>
            <person name="Lappartient A."/>
            <person name="Leroch M."/>
            <person name="Levis C."/>
            <person name="Mauceli E."/>
            <person name="Neuveglise C."/>
            <person name="Oeser B."/>
            <person name="Pearson M."/>
            <person name="Poulain J."/>
            <person name="Poussereau N."/>
            <person name="Quesneville H."/>
            <person name="Rascle C."/>
            <person name="Schumacher J."/>
            <person name="Segurens B."/>
            <person name="Sexton A."/>
            <person name="Silva E."/>
            <person name="Sirven C."/>
            <person name="Soanes D.M."/>
            <person name="Talbot N.J."/>
            <person name="Templeton M."/>
            <person name="Yandava C."/>
            <person name="Yarden O."/>
            <person name="Zeng Q."/>
            <person name="Rollins J.A."/>
            <person name="Lebrun M.H."/>
            <person name="Dickman M."/>
        </authorList>
    </citation>
    <scope>NUCLEOTIDE SEQUENCE [LARGE SCALE GENOMIC DNA]</scope>
    <source>
        <strain evidence="2 3">B05.10</strain>
    </source>
</reference>
<sequence length="210" mass="22588">MTCLPNFIRNGFSFHSPRYINLFFVPPFAPSSTLIIYSSTLNPQEPLINLFNQPPLYNHTMSLHYLPPVKPSAIALGTVFNHAASLAILGPVFGETYHRAQAANSKEEFIKSKEAASAAAAWGTSLVGSAVQSYGVGALINATGTLSYKGAAYLGSLIFMASSAPSFIAQITTEKRPLDTVAVGALARVFETVGLSLFLTWWGTHTNPFE</sequence>
<evidence type="ECO:0000313" key="3">
    <source>
        <dbReference type="Proteomes" id="UP000001798"/>
    </source>
</evidence>